<evidence type="ECO:0000256" key="1">
    <source>
        <dbReference type="SAM" id="SignalP"/>
    </source>
</evidence>
<dbReference type="RefSeq" id="WP_024513566.1">
    <property type="nucleotide sequence ID" value="NZ_AP019723.1"/>
</dbReference>
<name>A0ABM7GZ26_CUTAC</name>
<feature type="signal peptide" evidence="1">
    <location>
        <begin position="1"/>
        <end position="29"/>
    </location>
</feature>
<dbReference type="EMBL" id="AP019723">
    <property type="protein sequence ID" value="BBK84628.1"/>
    <property type="molecule type" value="Genomic_DNA"/>
</dbReference>
<gene>
    <name evidence="2" type="ORF">CacPP4_12430</name>
</gene>
<protein>
    <submittedName>
        <fullName evidence="2">Uncharacterized protein</fullName>
    </submittedName>
</protein>
<organism evidence="2 3">
    <name type="scientific">Cutibacterium acnes subsp. acnes</name>
    <dbReference type="NCBI Taxonomy" id="1734925"/>
    <lineage>
        <taxon>Bacteria</taxon>
        <taxon>Bacillati</taxon>
        <taxon>Actinomycetota</taxon>
        <taxon>Actinomycetes</taxon>
        <taxon>Propionibacteriales</taxon>
        <taxon>Propionibacteriaceae</taxon>
        <taxon>Cutibacterium</taxon>
    </lineage>
</organism>
<evidence type="ECO:0000313" key="3">
    <source>
        <dbReference type="Proteomes" id="UP000318594"/>
    </source>
</evidence>
<feature type="chain" id="PRO_5045672396" evidence="1">
    <location>
        <begin position="30"/>
        <end position="125"/>
    </location>
</feature>
<keyword evidence="3" id="KW-1185">Reference proteome</keyword>
<accession>A0ABM7GZ26</accession>
<dbReference type="GeneID" id="92857256"/>
<evidence type="ECO:0000313" key="2">
    <source>
        <dbReference type="EMBL" id="BBK84628.1"/>
    </source>
</evidence>
<sequence>MNLISPKAFKSVTSVAAATAFAFSGIAAASPQAEAASKLVQVNCKKAHDIRIMVDPKKNRWSNYCFKGSGSISVNLKGADGYITRGKKGYMWVSRTSNGWKKYVIQSNLCAFINPPLNISSISLY</sequence>
<keyword evidence="1" id="KW-0732">Signal</keyword>
<dbReference type="Proteomes" id="UP000318594">
    <property type="component" value="Chromosome"/>
</dbReference>
<proteinExistence type="predicted"/>
<reference evidence="2 3" key="1">
    <citation type="submission" date="2019-06" db="EMBL/GenBank/DDBJ databases">
        <title>Complete genome sequence of Cutibacterium acnes subsp. acnes NBRC 107605.</title>
        <authorList>
            <person name="Miura T."/>
            <person name="Furukawa M."/>
            <person name="Shimamura M."/>
            <person name="Ohyama Y."/>
            <person name="Yamazoe A."/>
            <person name="Kawasaki H."/>
        </authorList>
    </citation>
    <scope>NUCLEOTIDE SEQUENCE [LARGE SCALE GENOMIC DNA]</scope>
    <source>
        <strain evidence="2 3">NBRC 107605</strain>
    </source>
</reference>